<gene>
    <name evidence="2" type="ORF">Celaphus_00012076</name>
</gene>
<proteinExistence type="predicted"/>
<evidence type="ECO:0000313" key="2">
    <source>
        <dbReference type="EMBL" id="OWK06542.1"/>
    </source>
</evidence>
<dbReference type="AlphaFoldDB" id="A0A212CKW5"/>
<name>A0A212CKW5_CEREH</name>
<comment type="caution">
    <text evidence="2">The sequence shown here is derived from an EMBL/GenBank/DDBJ whole genome shotgun (WGS) entry which is preliminary data.</text>
</comment>
<dbReference type="Proteomes" id="UP000242450">
    <property type="component" value="Chromosome 18"/>
</dbReference>
<organism evidence="2 3">
    <name type="scientific">Cervus elaphus hippelaphus</name>
    <name type="common">European red deer</name>
    <dbReference type="NCBI Taxonomy" id="46360"/>
    <lineage>
        <taxon>Eukaryota</taxon>
        <taxon>Metazoa</taxon>
        <taxon>Chordata</taxon>
        <taxon>Craniata</taxon>
        <taxon>Vertebrata</taxon>
        <taxon>Euteleostomi</taxon>
        <taxon>Mammalia</taxon>
        <taxon>Eutheria</taxon>
        <taxon>Laurasiatheria</taxon>
        <taxon>Artiodactyla</taxon>
        <taxon>Ruminantia</taxon>
        <taxon>Pecora</taxon>
        <taxon>Cervidae</taxon>
        <taxon>Cervinae</taxon>
        <taxon>Cervus</taxon>
    </lineage>
</organism>
<evidence type="ECO:0000313" key="3">
    <source>
        <dbReference type="Proteomes" id="UP000242450"/>
    </source>
</evidence>
<keyword evidence="3" id="KW-1185">Reference proteome</keyword>
<accession>A0A212CKW5</accession>
<feature type="compositionally biased region" description="Basic and acidic residues" evidence="1">
    <location>
        <begin position="101"/>
        <end position="110"/>
    </location>
</feature>
<feature type="region of interest" description="Disordered" evidence="1">
    <location>
        <begin position="101"/>
        <end position="130"/>
    </location>
</feature>
<evidence type="ECO:0000256" key="1">
    <source>
        <dbReference type="SAM" id="MobiDB-lite"/>
    </source>
</evidence>
<protein>
    <submittedName>
        <fullName evidence="2">CRHR2</fullName>
    </submittedName>
</protein>
<reference evidence="2 3" key="1">
    <citation type="journal article" date="2018" name="Mol. Genet. Genomics">
        <title>The red deer Cervus elaphus genome CerEla1.0: sequencing, annotating, genes, and chromosomes.</title>
        <authorList>
            <person name="Bana N.A."/>
            <person name="Nyiri A."/>
            <person name="Nagy J."/>
            <person name="Frank K."/>
            <person name="Nagy T."/>
            <person name="Steger V."/>
            <person name="Schiller M."/>
            <person name="Lakatos P."/>
            <person name="Sugar L."/>
            <person name="Horn P."/>
            <person name="Barta E."/>
            <person name="Orosz L."/>
        </authorList>
    </citation>
    <scope>NUCLEOTIDE SEQUENCE [LARGE SCALE GENOMIC DNA]</scope>
    <source>
        <strain evidence="2">Hungarian</strain>
    </source>
</reference>
<feature type="region of interest" description="Disordered" evidence="1">
    <location>
        <begin position="61"/>
        <end position="80"/>
    </location>
</feature>
<dbReference type="EMBL" id="MKHE01000018">
    <property type="protein sequence ID" value="OWK06542.1"/>
    <property type="molecule type" value="Genomic_DNA"/>
</dbReference>
<sequence length="130" mass="14033">MDAALLHSLLEANCSLELAEELVLDGWGLPLHPEGRREASRPGRRGLLVWRVECARSPRSSALRPASCGAPRTPAAPLIPAPLSPVTRSLLLLQHDLGPDRDVLAPERGRSPGGEAVPRVLQRSQVQHDP</sequence>
<feature type="compositionally biased region" description="Low complexity" evidence="1">
    <location>
        <begin position="61"/>
        <end position="76"/>
    </location>
</feature>